<gene>
    <name evidence="1" type="ORF">CU098_002658</name>
</gene>
<feature type="non-terminal residue" evidence="1">
    <location>
        <position position="1"/>
    </location>
</feature>
<dbReference type="PANTHER" id="PTHR14187">
    <property type="entry name" value="ALPHA KINASE/ELONGATION FACTOR 2 KINASE"/>
    <property type="match status" value="1"/>
</dbReference>
<protein>
    <recommendedName>
        <fullName evidence="3">Heat shock 70 kDa protein 12A</fullName>
    </recommendedName>
</protein>
<dbReference type="SUPFAM" id="SSF53067">
    <property type="entry name" value="Actin-like ATPase domain"/>
    <property type="match status" value="2"/>
</dbReference>
<dbReference type="InterPro" id="IPR043129">
    <property type="entry name" value="ATPase_NBD"/>
</dbReference>
<feature type="non-terminal residue" evidence="1">
    <location>
        <position position="307"/>
    </location>
</feature>
<comment type="caution">
    <text evidence="1">The sequence shown here is derived from an EMBL/GenBank/DDBJ whole genome shotgun (WGS) entry which is preliminary data.</text>
</comment>
<evidence type="ECO:0008006" key="3">
    <source>
        <dbReference type="Google" id="ProtNLM"/>
    </source>
</evidence>
<dbReference type="Gene3D" id="3.30.420.40">
    <property type="match status" value="1"/>
</dbReference>
<proteinExistence type="predicted"/>
<dbReference type="STRING" id="4846.A0A367IK48"/>
<accession>A0A367IK48</accession>
<reference evidence="1 2" key="1">
    <citation type="journal article" date="2018" name="G3 (Bethesda)">
        <title>Phylogenetic and Phylogenomic Definition of Rhizopus Species.</title>
        <authorList>
            <person name="Gryganskyi A.P."/>
            <person name="Golan J."/>
            <person name="Dolatabadi S."/>
            <person name="Mondo S."/>
            <person name="Robb S."/>
            <person name="Idnurm A."/>
            <person name="Muszewska A."/>
            <person name="Steczkiewicz K."/>
            <person name="Masonjones S."/>
            <person name="Liao H.L."/>
            <person name="Gajdeczka M.T."/>
            <person name="Anike F."/>
            <person name="Vuek A."/>
            <person name="Anishchenko I.M."/>
            <person name="Voigt K."/>
            <person name="de Hoog G.S."/>
            <person name="Smith M.E."/>
            <person name="Heitman J."/>
            <person name="Vilgalys R."/>
            <person name="Stajich J.E."/>
        </authorList>
    </citation>
    <scope>NUCLEOTIDE SEQUENCE [LARGE SCALE GENOMIC DNA]</scope>
    <source>
        <strain evidence="1 2">LSU 92-RS-03</strain>
    </source>
</reference>
<dbReference type="Proteomes" id="UP000253551">
    <property type="component" value="Unassembled WGS sequence"/>
</dbReference>
<keyword evidence="2" id="KW-1185">Reference proteome</keyword>
<dbReference type="OrthoDB" id="2963168at2759"/>
<name>A0A367IK48_RHIST</name>
<dbReference type="AlphaFoldDB" id="A0A367IK48"/>
<evidence type="ECO:0000313" key="1">
    <source>
        <dbReference type="EMBL" id="RCH78003.1"/>
    </source>
</evidence>
<sequence>GCCFCLTQDPKVEINVITKWPKYNGFYAKVPTFLYYRNKNGRLLDWGKGARLLSLRPNQDGTLLQYFKLALIQDDIPLPDNKTSLDIISDYLRLFHEHVIEQIQKTKGFEQYKQQEYRYCLTVPAIWSDKAKASMRESAVRAGLISDIDPIERLELISEPEAAAAYCENRYRSLSLGNDDIFMIVDAGGGTVDLVTYLIEDQKSPRTLREITKGHGDTCGSAFIDQNMRRFLELRLGDGAKEMPTCVFESMMDTFIEKIKPNYRGDEDQYLMEAPAAALQYIESHLLNENGYMTFGRDELERFVFAP</sequence>
<dbReference type="PANTHER" id="PTHR14187:SF5">
    <property type="entry name" value="HEAT SHOCK 70 KDA PROTEIN 12A"/>
    <property type="match status" value="1"/>
</dbReference>
<evidence type="ECO:0000313" key="2">
    <source>
        <dbReference type="Proteomes" id="UP000253551"/>
    </source>
</evidence>
<organism evidence="1 2">
    <name type="scientific">Rhizopus stolonifer</name>
    <name type="common">Rhizopus nigricans</name>
    <dbReference type="NCBI Taxonomy" id="4846"/>
    <lineage>
        <taxon>Eukaryota</taxon>
        <taxon>Fungi</taxon>
        <taxon>Fungi incertae sedis</taxon>
        <taxon>Mucoromycota</taxon>
        <taxon>Mucoromycotina</taxon>
        <taxon>Mucoromycetes</taxon>
        <taxon>Mucorales</taxon>
        <taxon>Mucorineae</taxon>
        <taxon>Rhizopodaceae</taxon>
        <taxon>Rhizopus</taxon>
    </lineage>
</organism>
<dbReference type="EMBL" id="PJQM01007565">
    <property type="protein sequence ID" value="RCH78003.1"/>
    <property type="molecule type" value="Genomic_DNA"/>
</dbReference>